<proteinExistence type="predicted"/>
<keyword evidence="2" id="KW-1185">Reference proteome</keyword>
<evidence type="ECO:0000313" key="2">
    <source>
        <dbReference type="Proteomes" id="UP000295390"/>
    </source>
</evidence>
<name>A0A4R6TAP8_9FLAO</name>
<dbReference type="Proteomes" id="UP000295390">
    <property type="component" value="Unassembled WGS sequence"/>
</dbReference>
<accession>A0A4R6TAP8</accession>
<dbReference type="EMBL" id="SNYH01000005">
    <property type="protein sequence ID" value="TDQ23976.1"/>
    <property type="molecule type" value="Genomic_DNA"/>
</dbReference>
<evidence type="ECO:0000313" key="1">
    <source>
        <dbReference type="EMBL" id="TDQ23976.1"/>
    </source>
</evidence>
<organism evidence="1 2">
    <name type="scientific">Tenacibaculum caenipelagi</name>
    <dbReference type="NCBI Taxonomy" id="1325435"/>
    <lineage>
        <taxon>Bacteria</taxon>
        <taxon>Pseudomonadati</taxon>
        <taxon>Bacteroidota</taxon>
        <taxon>Flavobacteriia</taxon>
        <taxon>Flavobacteriales</taxon>
        <taxon>Flavobacteriaceae</taxon>
        <taxon>Tenacibaculum</taxon>
    </lineage>
</organism>
<sequence>MEKSFSNLGYLLNKAQQKQINGGTICRTDLDCPSDSYCRNRVCD</sequence>
<gene>
    <name evidence="1" type="ORF">DFQ07_2515</name>
</gene>
<reference evidence="1 2" key="1">
    <citation type="submission" date="2019-03" db="EMBL/GenBank/DDBJ databases">
        <title>Genomic Encyclopedia of Type Strains, Phase III (KMG-III): the genomes of soil and plant-associated and newly described type strains.</title>
        <authorList>
            <person name="Whitman W."/>
        </authorList>
    </citation>
    <scope>NUCLEOTIDE SEQUENCE [LARGE SCALE GENOMIC DNA]</scope>
    <source>
        <strain evidence="1 2">CECT 8283</strain>
    </source>
</reference>
<comment type="caution">
    <text evidence="1">The sequence shown here is derived from an EMBL/GenBank/DDBJ whole genome shotgun (WGS) entry which is preliminary data.</text>
</comment>
<dbReference type="AlphaFoldDB" id="A0A4R6TAP8"/>
<protein>
    <submittedName>
        <fullName evidence="1">Uncharacterized protein</fullName>
    </submittedName>
</protein>